<proteinExistence type="predicted"/>
<sequence>MDTLSELPSAPPGVKAVGKAVSMLDNGMVEITTGNIAVQYANGQTQLGAAGLDYVDDPVRLSWSQSWPASGNKDAVIKAARLIRTQGSAAVTADQRPTPETASLVVGGELDEDGPRTRPRARRAGFTWSFGLATPTGVGVTIPGGVAGCLPCHGPSRLSTTRAGSARRP</sequence>
<accession>A0ABP4XAF0</accession>
<evidence type="ECO:0000313" key="1">
    <source>
        <dbReference type="EMBL" id="GAA1775208.1"/>
    </source>
</evidence>
<evidence type="ECO:0000313" key="2">
    <source>
        <dbReference type="Proteomes" id="UP001500655"/>
    </source>
</evidence>
<name>A0ABP4XAF0_9ACTN</name>
<comment type="caution">
    <text evidence="1">The sequence shown here is derived from an EMBL/GenBank/DDBJ whole genome shotgun (WGS) entry which is preliminary data.</text>
</comment>
<dbReference type="Proteomes" id="UP001500655">
    <property type="component" value="Unassembled WGS sequence"/>
</dbReference>
<keyword evidence="2" id="KW-1185">Reference proteome</keyword>
<reference evidence="2" key="1">
    <citation type="journal article" date="2019" name="Int. J. Syst. Evol. Microbiol.">
        <title>The Global Catalogue of Microorganisms (GCM) 10K type strain sequencing project: providing services to taxonomists for standard genome sequencing and annotation.</title>
        <authorList>
            <consortium name="The Broad Institute Genomics Platform"/>
            <consortium name="The Broad Institute Genome Sequencing Center for Infectious Disease"/>
            <person name="Wu L."/>
            <person name="Ma J."/>
        </authorList>
    </citation>
    <scope>NUCLEOTIDE SEQUENCE [LARGE SCALE GENOMIC DNA]</scope>
    <source>
        <strain evidence="2">JCM 13249</strain>
    </source>
</reference>
<protein>
    <submittedName>
        <fullName evidence="1">Uncharacterized protein</fullName>
    </submittedName>
</protein>
<gene>
    <name evidence="1" type="ORF">GCM10009681_53490</name>
</gene>
<organism evidence="1 2">
    <name type="scientific">Luedemannella helvata</name>
    <dbReference type="NCBI Taxonomy" id="349315"/>
    <lineage>
        <taxon>Bacteria</taxon>
        <taxon>Bacillati</taxon>
        <taxon>Actinomycetota</taxon>
        <taxon>Actinomycetes</taxon>
        <taxon>Micromonosporales</taxon>
        <taxon>Micromonosporaceae</taxon>
        <taxon>Luedemannella</taxon>
    </lineage>
</organism>
<dbReference type="EMBL" id="BAAALS010000042">
    <property type="protein sequence ID" value="GAA1775208.1"/>
    <property type="molecule type" value="Genomic_DNA"/>
</dbReference>